<sequence>MNRFFRKKYFYKKQAMVGFEPELKPEIHSFSFKWNPNKMP</sequence>
<proteinExistence type="predicted"/>
<accession>A0AAD2D8G4</accession>
<organism evidence="1 2">
    <name type="scientific">Euplotes crassus</name>
    <dbReference type="NCBI Taxonomy" id="5936"/>
    <lineage>
        <taxon>Eukaryota</taxon>
        <taxon>Sar</taxon>
        <taxon>Alveolata</taxon>
        <taxon>Ciliophora</taxon>
        <taxon>Intramacronucleata</taxon>
        <taxon>Spirotrichea</taxon>
        <taxon>Hypotrichia</taxon>
        <taxon>Euplotida</taxon>
        <taxon>Euplotidae</taxon>
        <taxon>Moneuplotes</taxon>
    </lineage>
</organism>
<dbReference type="AlphaFoldDB" id="A0AAD2D8G4"/>
<name>A0AAD2D8G4_EUPCR</name>
<evidence type="ECO:0000313" key="2">
    <source>
        <dbReference type="Proteomes" id="UP001295684"/>
    </source>
</evidence>
<evidence type="ECO:0000313" key="1">
    <source>
        <dbReference type="EMBL" id="CAI2383405.1"/>
    </source>
</evidence>
<comment type="caution">
    <text evidence="1">The sequence shown here is derived from an EMBL/GenBank/DDBJ whole genome shotgun (WGS) entry which is preliminary data.</text>
</comment>
<gene>
    <name evidence="1" type="ORF">ECRASSUSDP1_LOCUS24904</name>
</gene>
<protein>
    <submittedName>
        <fullName evidence="1">Uncharacterized protein</fullName>
    </submittedName>
</protein>
<dbReference type="Proteomes" id="UP001295684">
    <property type="component" value="Unassembled WGS sequence"/>
</dbReference>
<dbReference type="EMBL" id="CAMPGE010025668">
    <property type="protein sequence ID" value="CAI2383405.1"/>
    <property type="molecule type" value="Genomic_DNA"/>
</dbReference>
<reference evidence="1" key="1">
    <citation type="submission" date="2023-07" db="EMBL/GenBank/DDBJ databases">
        <authorList>
            <consortium name="AG Swart"/>
            <person name="Singh M."/>
            <person name="Singh A."/>
            <person name="Seah K."/>
            <person name="Emmerich C."/>
        </authorList>
    </citation>
    <scope>NUCLEOTIDE SEQUENCE</scope>
    <source>
        <strain evidence="1">DP1</strain>
    </source>
</reference>
<keyword evidence="2" id="KW-1185">Reference proteome</keyword>